<dbReference type="InterPro" id="IPR027806">
    <property type="entry name" value="HARBI1_dom"/>
</dbReference>
<comment type="cofactor">
    <cofactor evidence="1">
        <name>a divalent metal cation</name>
        <dbReference type="ChEBI" id="CHEBI:60240"/>
    </cofactor>
</comment>
<reference evidence="10" key="1">
    <citation type="submission" date="2025-08" db="UniProtKB">
        <authorList>
            <consortium name="RefSeq"/>
        </authorList>
    </citation>
    <scope>IDENTIFICATION</scope>
</reference>
<evidence type="ECO:0000256" key="2">
    <source>
        <dbReference type="ARBA" id="ARBA00004123"/>
    </source>
</evidence>
<dbReference type="PANTHER" id="PTHR22930:SF85">
    <property type="entry name" value="GH03217P-RELATED"/>
    <property type="match status" value="1"/>
</dbReference>
<keyword evidence="9" id="KW-1185">Reference proteome</keyword>
<dbReference type="Pfam" id="PF13359">
    <property type="entry name" value="DDE_Tnp_4"/>
    <property type="match status" value="1"/>
</dbReference>
<comment type="similarity">
    <text evidence="3">Belongs to the HARBI1 family.</text>
</comment>
<evidence type="ECO:0000259" key="8">
    <source>
        <dbReference type="Pfam" id="PF13359"/>
    </source>
</evidence>
<keyword evidence="7" id="KW-0539">Nucleus</keyword>
<feature type="domain" description="DDE Tnp4" evidence="8">
    <location>
        <begin position="14"/>
        <end position="120"/>
    </location>
</feature>
<evidence type="ECO:0000313" key="9">
    <source>
        <dbReference type="Proteomes" id="UP000695022"/>
    </source>
</evidence>
<keyword evidence="6" id="KW-0378">Hydrolase</keyword>
<keyword evidence="5" id="KW-0479">Metal-binding</keyword>
<gene>
    <name evidence="10" type="primary">LOC106817049</name>
</gene>
<dbReference type="Proteomes" id="UP000695022">
    <property type="component" value="Unplaced"/>
</dbReference>
<accession>A0ABM1EYA9</accession>
<organism evidence="9 10">
    <name type="scientific">Priapulus caudatus</name>
    <name type="common">Priapulid worm</name>
    <dbReference type="NCBI Taxonomy" id="37621"/>
    <lineage>
        <taxon>Eukaryota</taxon>
        <taxon>Metazoa</taxon>
        <taxon>Ecdysozoa</taxon>
        <taxon>Scalidophora</taxon>
        <taxon>Priapulida</taxon>
        <taxon>Priapulimorpha</taxon>
        <taxon>Priapulimorphida</taxon>
        <taxon>Priapulidae</taxon>
        <taxon>Priapulus</taxon>
    </lineage>
</organism>
<name>A0ABM1EYA9_PRICU</name>
<evidence type="ECO:0000256" key="3">
    <source>
        <dbReference type="ARBA" id="ARBA00006958"/>
    </source>
</evidence>
<sequence>MAPTSPFLLPNTCLRAEAYVNRKGFHSINVQAVCDDNMFFTDIYARWPGSVHDARVFASSPLGQSLGERPHQQCPGDTFLIGDAAYPLCPSLLTPFRDTGRLTQDQKNYNYVHSSSRSHLFTRLKHI</sequence>
<dbReference type="InterPro" id="IPR045249">
    <property type="entry name" value="HARBI1-like"/>
</dbReference>
<evidence type="ECO:0000256" key="1">
    <source>
        <dbReference type="ARBA" id="ARBA00001968"/>
    </source>
</evidence>
<evidence type="ECO:0000256" key="5">
    <source>
        <dbReference type="ARBA" id="ARBA00022723"/>
    </source>
</evidence>
<dbReference type="PANTHER" id="PTHR22930">
    <property type="match status" value="1"/>
</dbReference>
<dbReference type="GeneID" id="106817049"/>
<evidence type="ECO:0000256" key="6">
    <source>
        <dbReference type="ARBA" id="ARBA00022801"/>
    </source>
</evidence>
<dbReference type="RefSeq" id="XP_014677180.1">
    <property type="nucleotide sequence ID" value="XM_014821694.1"/>
</dbReference>
<evidence type="ECO:0000313" key="10">
    <source>
        <dbReference type="RefSeq" id="XP_014677180.1"/>
    </source>
</evidence>
<protein>
    <submittedName>
        <fullName evidence="10">Nuclease HARBI1</fullName>
    </submittedName>
</protein>
<proteinExistence type="inferred from homology"/>
<evidence type="ECO:0000256" key="7">
    <source>
        <dbReference type="ARBA" id="ARBA00023242"/>
    </source>
</evidence>
<comment type="subcellular location">
    <subcellularLocation>
        <location evidence="2">Nucleus</location>
    </subcellularLocation>
</comment>
<evidence type="ECO:0000256" key="4">
    <source>
        <dbReference type="ARBA" id="ARBA00022722"/>
    </source>
</evidence>
<keyword evidence="4" id="KW-0540">Nuclease</keyword>